<evidence type="ECO:0000313" key="1">
    <source>
        <dbReference type="EMBL" id="AAT38488.2"/>
    </source>
</evidence>
<keyword evidence="2" id="KW-1185">Reference proteome</keyword>
<dbReference type="GeneID" id="10323073"/>
<reference evidence="1 2" key="1">
    <citation type="journal article" date="2010" name="Virol. J.">
        <title>Genomes of the T4-related bacteriophages as windows on microbial genome evolution.</title>
        <authorList>
            <person name="Petrov V.M."/>
            <person name="Ratnayaka S."/>
            <person name="Nolan J.M."/>
            <person name="Miller E.S."/>
            <person name="Karam J.D."/>
        </authorList>
    </citation>
    <scope>NUCLEOTIDE SEQUENCE [LARGE SCALE GENOMIC DNA]</scope>
    <source>
        <strain evidence="1">Acj133</strain>
    </source>
</reference>
<proteinExistence type="predicted"/>
<dbReference type="Proteomes" id="UP000000330">
    <property type="component" value="Segment"/>
</dbReference>
<accession>Q6J2P5</accession>
<dbReference type="RefSeq" id="YP_004300667.1">
    <property type="nucleotide sequence ID" value="NC_015250.1"/>
</dbReference>
<dbReference type="KEGG" id="vg:10323073"/>
<organism evidence="1 2">
    <name type="scientific">Acinetobacter phage 133</name>
    <dbReference type="NCBI Taxonomy" id="2919552"/>
    <lineage>
        <taxon>Viruses</taxon>
        <taxon>Duplodnaviria</taxon>
        <taxon>Heunggongvirae</taxon>
        <taxon>Uroviricota</taxon>
        <taxon>Caudoviricetes</taxon>
        <taxon>Pantevenvirales</taxon>
        <taxon>Straboviridae</taxon>
        <taxon>Tevenvirinae</taxon>
        <taxon>Centumtrigintavirus</taxon>
        <taxon>Centumtrigintavirus cv133</taxon>
        <taxon>Acinetobacter virus 133</taxon>
    </lineage>
</organism>
<protein>
    <submittedName>
        <fullName evidence="1">Uncharacterized protein</fullName>
    </submittedName>
</protein>
<dbReference type="EMBL" id="HM114315">
    <property type="protein sequence ID" value="AAT38488.2"/>
    <property type="molecule type" value="Genomic_DNA"/>
</dbReference>
<sequence>MRAIIVLPSLIFTLKNNRCFSLGPNNGVRVPAKIIASINQMLDEKGYLQYGVRWDDIDQKTQFVRDLQNAARNEFLSNHATK</sequence>
<name>Q6J2P5_9CAUD</name>
<gene>
    <name evidence="1" type="ORF">Acj133p086</name>
</gene>
<evidence type="ECO:0000313" key="2">
    <source>
        <dbReference type="Proteomes" id="UP000000330"/>
    </source>
</evidence>